<feature type="domain" description="Flagellar hook-associated protein 2 C-terminal" evidence="7">
    <location>
        <begin position="221"/>
        <end position="440"/>
    </location>
</feature>
<evidence type="ECO:0000256" key="4">
    <source>
        <dbReference type="ARBA" id="ARBA00023143"/>
    </source>
</evidence>
<dbReference type="Proteomes" id="UP000216913">
    <property type="component" value="Unassembled WGS sequence"/>
</dbReference>
<feature type="domain" description="Flagellar hook-associated protein 2 N-terminal" evidence="6">
    <location>
        <begin position="11"/>
        <end position="106"/>
    </location>
</feature>
<gene>
    <name evidence="8" type="ORF">CAL25_08425</name>
</gene>
<dbReference type="AlphaFoldDB" id="A0A261TUC1"/>
<reference evidence="8 9" key="1">
    <citation type="submission" date="2017-05" db="EMBL/GenBank/DDBJ databases">
        <title>Complete and WGS of Bordetella genogroups.</title>
        <authorList>
            <person name="Spilker T."/>
            <person name="LiPuma J."/>
        </authorList>
    </citation>
    <scope>NUCLEOTIDE SEQUENCE [LARGE SCALE GENOMIC DNA]</scope>
    <source>
        <strain evidence="8 9">AU10456</strain>
    </source>
</reference>
<dbReference type="GO" id="GO:0009424">
    <property type="term" value="C:bacterial-type flagellum hook"/>
    <property type="evidence" value="ECO:0007669"/>
    <property type="project" value="UniProtKB-UniRule"/>
</dbReference>
<protein>
    <recommendedName>
        <fullName evidence="5">Flagellar hook-associated protein 2</fullName>
        <shortName evidence="5">HAP2</shortName>
    </recommendedName>
    <alternativeName>
        <fullName evidence="5">Flagellar cap protein</fullName>
    </alternativeName>
</protein>
<dbReference type="InterPro" id="IPR003481">
    <property type="entry name" value="FliD_N"/>
</dbReference>
<comment type="function">
    <text evidence="5">Required for morphogenesis and for the elongation of the flagellar filament by facilitating polymerization of the flagellin monomers at the tip of growing filament. Forms a capping structure, which prevents flagellin subunits (transported through the central channel of the flagellum) from leaking out without polymerization at the distal end.</text>
</comment>
<keyword evidence="8" id="KW-0282">Flagellum</keyword>
<keyword evidence="5" id="KW-0964">Secreted</keyword>
<comment type="subcellular location">
    <subcellularLocation>
        <location evidence="5">Secreted</location>
    </subcellularLocation>
    <subcellularLocation>
        <location evidence="5">Bacterial flagellum</location>
    </subcellularLocation>
</comment>
<sequence>MAGTITSLGSSGFPLQETLDKLQKAEEQRLTLISNQQSSYQTKISAYSKLQSSIEAVQKAAAAIGTDALNAVKSTVSDDKSITVRTAAGAVPGSYNIKVNSLATAQTLQSSAFASRTDQIGTGGTIELKLGDGTTKKLEIGSDTSLNGIVSAINKSDSLGLSATVINDGNGNNFLMITSKTEGTNAAVAELRVTGNDALAAKLNFDSADLANSKLTVQTEAANAQLEINGVAVTSQTNTVDKVVDNVTFVLNKVPDADVKVTVTADNSAAASAVDAFVKAYNALQTTISDLTKFDVGAETQSALTGDGTTRSIQNSIAGALRVVAGEGTLRTLSAIGLTTDVKTGQITVDKTKLDKALSENPADVRRILSGPEGLTEKMKDVTETILGSTGAIKTRTTGLQETIDTLKKRYDATKASIALTMEGYRAQFVKLDAMVVQMNGTSSYLQQQFANMTKSNN</sequence>
<evidence type="ECO:0000313" key="9">
    <source>
        <dbReference type="Proteomes" id="UP000216913"/>
    </source>
</evidence>
<dbReference type="PANTHER" id="PTHR30288:SF0">
    <property type="entry name" value="FLAGELLAR HOOK-ASSOCIATED PROTEIN 2"/>
    <property type="match status" value="1"/>
</dbReference>
<dbReference type="OrthoDB" id="5980200at2"/>
<dbReference type="EMBL" id="NEVP01000005">
    <property type="protein sequence ID" value="OZI52762.1"/>
    <property type="molecule type" value="Genomic_DNA"/>
</dbReference>
<dbReference type="Pfam" id="PF02465">
    <property type="entry name" value="FliD_N"/>
    <property type="match status" value="1"/>
</dbReference>
<dbReference type="RefSeq" id="WP_094799516.1">
    <property type="nucleotide sequence ID" value="NZ_NEVP01000005.1"/>
</dbReference>
<dbReference type="InterPro" id="IPR010809">
    <property type="entry name" value="FliD_C"/>
</dbReference>
<dbReference type="InterPro" id="IPR040026">
    <property type="entry name" value="FliD"/>
</dbReference>
<organism evidence="8 9">
    <name type="scientific">Bordetella genomosp. 5</name>
    <dbReference type="NCBI Taxonomy" id="1395608"/>
    <lineage>
        <taxon>Bacteria</taxon>
        <taxon>Pseudomonadati</taxon>
        <taxon>Pseudomonadota</taxon>
        <taxon>Betaproteobacteria</taxon>
        <taxon>Burkholderiales</taxon>
        <taxon>Alcaligenaceae</taxon>
        <taxon>Bordetella</taxon>
    </lineage>
</organism>
<proteinExistence type="inferred from homology"/>
<keyword evidence="4 5" id="KW-0975">Bacterial flagellum</keyword>
<evidence type="ECO:0000256" key="2">
    <source>
        <dbReference type="ARBA" id="ARBA00011255"/>
    </source>
</evidence>
<evidence type="ECO:0000313" key="8">
    <source>
        <dbReference type="EMBL" id="OZI52762.1"/>
    </source>
</evidence>
<keyword evidence="3" id="KW-0175">Coiled coil</keyword>
<evidence type="ECO:0000256" key="3">
    <source>
        <dbReference type="ARBA" id="ARBA00023054"/>
    </source>
</evidence>
<evidence type="ECO:0000259" key="6">
    <source>
        <dbReference type="Pfam" id="PF02465"/>
    </source>
</evidence>
<evidence type="ECO:0000256" key="1">
    <source>
        <dbReference type="ARBA" id="ARBA00009764"/>
    </source>
</evidence>
<dbReference type="Pfam" id="PF07195">
    <property type="entry name" value="FliD_C"/>
    <property type="match status" value="1"/>
</dbReference>
<keyword evidence="9" id="KW-1185">Reference proteome</keyword>
<evidence type="ECO:0000259" key="7">
    <source>
        <dbReference type="Pfam" id="PF07195"/>
    </source>
</evidence>
<keyword evidence="8" id="KW-0966">Cell projection</keyword>
<keyword evidence="8" id="KW-0969">Cilium</keyword>
<comment type="similarity">
    <text evidence="1 5">Belongs to the FliD family.</text>
</comment>
<evidence type="ECO:0000256" key="5">
    <source>
        <dbReference type="RuleBase" id="RU362066"/>
    </source>
</evidence>
<dbReference type="GO" id="GO:0005576">
    <property type="term" value="C:extracellular region"/>
    <property type="evidence" value="ECO:0007669"/>
    <property type="project" value="UniProtKB-SubCell"/>
</dbReference>
<comment type="caution">
    <text evidence="8">The sequence shown here is derived from an EMBL/GenBank/DDBJ whole genome shotgun (WGS) entry which is preliminary data.</text>
</comment>
<accession>A0A261TUC1</accession>
<name>A0A261TUC1_9BORD</name>
<dbReference type="GO" id="GO:0009421">
    <property type="term" value="C:bacterial-type flagellum filament cap"/>
    <property type="evidence" value="ECO:0007669"/>
    <property type="project" value="InterPro"/>
</dbReference>
<dbReference type="GO" id="GO:0071973">
    <property type="term" value="P:bacterial-type flagellum-dependent cell motility"/>
    <property type="evidence" value="ECO:0007669"/>
    <property type="project" value="TreeGrafter"/>
</dbReference>
<dbReference type="PANTHER" id="PTHR30288">
    <property type="entry name" value="FLAGELLAR CAP/ASSEMBLY PROTEIN FLID"/>
    <property type="match status" value="1"/>
</dbReference>
<dbReference type="GO" id="GO:0007155">
    <property type="term" value="P:cell adhesion"/>
    <property type="evidence" value="ECO:0007669"/>
    <property type="project" value="InterPro"/>
</dbReference>
<comment type="subunit">
    <text evidence="2 5">Homopentamer.</text>
</comment>